<dbReference type="PROSITE" id="PS00213">
    <property type="entry name" value="LIPOCALIN"/>
    <property type="match status" value="1"/>
</dbReference>
<comment type="caution">
    <text evidence="2">The sequence shown here is derived from an EMBL/GenBank/DDBJ whole genome shotgun (WGS) entry which is preliminary data.</text>
</comment>
<dbReference type="GO" id="GO:0015994">
    <property type="term" value="P:chlorophyll metabolic process"/>
    <property type="evidence" value="ECO:0007669"/>
    <property type="project" value="TreeGrafter"/>
</dbReference>
<dbReference type="PANTHER" id="PTHR33970">
    <property type="entry name" value="VIOLAXANTHIN DE-EPOXIDASE, CHLOROPLASTIC-RELATED"/>
    <property type="match status" value="1"/>
</dbReference>
<dbReference type="CDD" id="cd19420">
    <property type="entry name" value="lipocalin_VDE"/>
    <property type="match status" value="1"/>
</dbReference>
<evidence type="ECO:0000313" key="2">
    <source>
        <dbReference type="EMBL" id="KAG6647389.1"/>
    </source>
</evidence>
<accession>A0A8T1PS74</accession>
<gene>
    <name evidence="2" type="ORF">CIPAW_07G075700</name>
</gene>
<dbReference type="EMBL" id="CM031815">
    <property type="protein sequence ID" value="KAG6647389.1"/>
    <property type="molecule type" value="Genomic_DNA"/>
</dbReference>
<organism evidence="2 3">
    <name type="scientific">Carya illinoinensis</name>
    <name type="common">Pecan</name>
    <dbReference type="NCBI Taxonomy" id="32201"/>
    <lineage>
        <taxon>Eukaryota</taxon>
        <taxon>Viridiplantae</taxon>
        <taxon>Streptophyta</taxon>
        <taxon>Embryophyta</taxon>
        <taxon>Tracheophyta</taxon>
        <taxon>Spermatophyta</taxon>
        <taxon>Magnoliopsida</taxon>
        <taxon>eudicotyledons</taxon>
        <taxon>Gunneridae</taxon>
        <taxon>Pentapetalae</taxon>
        <taxon>rosids</taxon>
        <taxon>fabids</taxon>
        <taxon>Fagales</taxon>
        <taxon>Juglandaceae</taxon>
        <taxon>Carya</taxon>
    </lineage>
</organism>
<dbReference type="Pfam" id="PF07137">
    <property type="entry name" value="VDE"/>
    <property type="match status" value="1"/>
</dbReference>
<feature type="domain" description="VDE lipocalin" evidence="1">
    <location>
        <begin position="173"/>
        <end position="412"/>
    </location>
</feature>
<evidence type="ECO:0000259" key="1">
    <source>
        <dbReference type="Pfam" id="PF07137"/>
    </source>
</evidence>
<keyword evidence="3" id="KW-1185">Reference proteome</keyword>
<sequence>MKSAINPLARCLPFGSASWSNLEVKTQKCGTGAQSIYLSHVESIGNSCIGSGLASHAGLHRRRVVNPRGMALVKMCSTSRKSKFFQLVGSHRNFCYFGTRYSTLLSSTTKKISSSGISTSKREAKTIFAFHVEKVLVALKEWKQLHIMTVAGLLACAFMVVPSADAVDALKTCACLLKECRVELAKCIGNPLCAANIACLQTCNNRPDETECQIKCGDLLENSVVDEFNECAVSRKKCVPTKSDVGEFPVPDPAVLVKSFNISDFSGKWFITSGLNPTFDTFNCQLHEFHIESNQLVGNLSWRIQTPDGGFFTRSAIQRFFQDPNQPGILYNHDNEYLHYQDDWYILSSKIENKQDDYAFVYYRGKNDAWDGYGGAVVYTRNRVLPESIVPELERAAKSVGRDFNKFIRTDNTCGPEPTIIERLEKTVEEGEKTILKEVEELEGEVEKVGETEKTLFERLTEGFKVLQEDEKNFLRELSKEEMDLLSELKMETNELEKLFSKALPLRKLR</sequence>
<dbReference type="InterPro" id="IPR044682">
    <property type="entry name" value="VDE"/>
</dbReference>
<dbReference type="InterPro" id="IPR010788">
    <property type="entry name" value="VDE_dom"/>
</dbReference>
<dbReference type="GO" id="GO:0009507">
    <property type="term" value="C:chloroplast"/>
    <property type="evidence" value="ECO:0007669"/>
    <property type="project" value="TreeGrafter"/>
</dbReference>
<evidence type="ECO:0000313" key="3">
    <source>
        <dbReference type="Proteomes" id="UP000811609"/>
    </source>
</evidence>
<dbReference type="GO" id="GO:0046422">
    <property type="term" value="F:violaxanthin de-epoxidase activity"/>
    <property type="evidence" value="ECO:0007669"/>
    <property type="project" value="InterPro"/>
</dbReference>
<dbReference type="PANTHER" id="PTHR33970:SF1">
    <property type="entry name" value="VIOLAXANTHIN DE-EPOXIDASE, CHLOROPLASTIC"/>
    <property type="match status" value="1"/>
</dbReference>
<dbReference type="GO" id="GO:0010028">
    <property type="term" value="P:xanthophyll cycle"/>
    <property type="evidence" value="ECO:0007669"/>
    <property type="project" value="InterPro"/>
</dbReference>
<dbReference type="Proteomes" id="UP000811609">
    <property type="component" value="Chromosome 7"/>
</dbReference>
<reference evidence="2" key="1">
    <citation type="submission" date="2020-12" db="EMBL/GenBank/DDBJ databases">
        <title>WGS assembly of Carya illinoinensis cv. Pawnee.</title>
        <authorList>
            <person name="Platts A."/>
            <person name="Shu S."/>
            <person name="Wright S."/>
            <person name="Barry K."/>
            <person name="Edger P."/>
            <person name="Pires J.C."/>
            <person name="Schmutz J."/>
        </authorList>
    </citation>
    <scope>NUCLEOTIDE SEQUENCE</scope>
    <source>
        <tissue evidence="2">Leaf</tissue>
    </source>
</reference>
<proteinExistence type="predicted"/>
<dbReference type="InterPro" id="IPR022272">
    <property type="entry name" value="Lipocalin_CS"/>
</dbReference>
<protein>
    <recommendedName>
        <fullName evidence="1">VDE lipocalin domain-containing protein</fullName>
    </recommendedName>
</protein>
<name>A0A8T1PS74_CARIL</name>
<dbReference type="AlphaFoldDB" id="A0A8T1PS74"/>